<dbReference type="PROSITE" id="PS50943">
    <property type="entry name" value="HTH_CROC1"/>
    <property type="match status" value="1"/>
</dbReference>
<name>K8WIP1_9GAMM</name>
<dbReference type="EMBL" id="AKKL01000045">
    <property type="protein sequence ID" value="EKT56105.1"/>
    <property type="molecule type" value="Genomic_DNA"/>
</dbReference>
<proteinExistence type="predicted"/>
<evidence type="ECO:0000313" key="3">
    <source>
        <dbReference type="Proteomes" id="UP000009336"/>
    </source>
</evidence>
<evidence type="ECO:0000259" key="1">
    <source>
        <dbReference type="PROSITE" id="PS50943"/>
    </source>
</evidence>
<feature type="domain" description="HTH cro/C1-type" evidence="1">
    <location>
        <begin position="15"/>
        <end position="67"/>
    </location>
</feature>
<dbReference type="SUPFAM" id="SSF47413">
    <property type="entry name" value="lambda repressor-like DNA-binding domains"/>
    <property type="match status" value="1"/>
</dbReference>
<dbReference type="CDD" id="cd00093">
    <property type="entry name" value="HTH_XRE"/>
    <property type="match status" value="1"/>
</dbReference>
<dbReference type="RefSeq" id="WP_008913158.1">
    <property type="nucleotide sequence ID" value="NZ_KB233224.1"/>
</dbReference>
<dbReference type="GO" id="GO:0003677">
    <property type="term" value="F:DNA binding"/>
    <property type="evidence" value="ECO:0007669"/>
    <property type="project" value="InterPro"/>
</dbReference>
<evidence type="ECO:0000313" key="2">
    <source>
        <dbReference type="EMBL" id="EKT56105.1"/>
    </source>
</evidence>
<dbReference type="AlphaFoldDB" id="K8WIP1"/>
<dbReference type="SMART" id="SM00530">
    <property type="entry name" value="HTH_XRE"/>
    <property type="match status" value="1"/>
</dbReference>
<protein>
    <submittedName>
        <fullName evidence="2">Fimbrial operon regulator</fullName>
    </submittedName>
</protein>
<dbReference type="HOGENOM" id="CLU_066192_40_1_6"/>
<keyword evidence="3" id="KW-1185">Reference proteome</keyword>
<accession>K8WIP1</accession>
<dbReference type="Proteomes" id="UP000009336">
    <property type="component" value="Unassembled WGS sequence"/>
</dbReference>
<dbReference type="InterPro" id="IPR010982">
    <property type="entry name" value="Lambda_DNA-bd_dom_sf"/>
</dbReference>
<organism evidence="2 3">
    <name type="scientific">Providencia burhodogranariea DSM 19968</name>
    <dbReference type="NCBI Taxonomy" id="1141662"/>
    <lineage>
        <taxon>Bacteria</taxon>
        <taxon>Pseudomonadati</taxon>
        <taxon>Pseudomonadota</taxon>
        <taxon>Gammaproteobacteria</taxon>
        <taxon>Enterobacterales</taxon>
        <taxon>Morganellaceae</taxon>
        <taxon>Providencia</taxon>
    </lineage>
</organism>
<dbReference type="STRING" id="1141662.OOA_15872"/>
<dbReference type="InterPro" id="IPR001387">
    <property type="entry name" value="Cro/C1-type_HTH"/>
</dbReference>
<dbReference type="PATRIC" id="fig|1141662.3.peg.3216"/>
<dbReference type="Pfam" id="PF01381">
    <property type="entry name" value="HTH_3"/>
    <property type="match status" value="1"/>
</dbReference>
<comment type="caution">
    <text evidence="2">The sequence shown here is derived from an EMBL/GenBank/DDBJ whole genome shotgun (WGS) entry which is preliminary data.</text>
</comment>
<sequence length="103" mass="11852">MIKNNVISSRIGLFLRSARKEKKLTGKKLAKLMNVSQQQISRYETGITSITLEQLNELLIILDKSWFDAVSYIERENESGVRGKSEKNKCLSSSFHLYNKSLR</sequence>
<reference evidence="2 3" key="1">
    <citation type="journal article" date="2012" name="BMC Genomics">
        <title>Comparative genomics of bacteria in the genus Providencia isolated from wild Drosophila melanogaster.</title>
        <authorList>
            <person name="Galac M.R."/>
            <person name="Lazzaro B.P."/>
        </authorList>
    </citation>
    <scope>NUCLEOTIDE SEQUENCE [LARGE SCALE GENOMIC DNA]</scope>
    <source>
        <strain evidence="2 3">DSM 19968</strain>
    </source>
</reference>
<dbReference type="eggNOG" id="COG1395">
    <property type="taxonomic scope" value="Bacteria"/>
</dbReference>
<gene>
    <name evidence="2" type="ORF">OOA_15872</name>
</gene>
<dbReference type="Gene3D" id="1.10.260.40">
    <property type="entry name" value="lambda repressor-like DNA-binding domains"/>
    <property type="match status" value="1"/>
</dbReference>